<dbReference type="InterPro" id="IPR024290">
    <property type="entry name" value="SICA_extracell_a"/>
</dbReference>
<proteinExistence type="predicted"/>
<dbReference type="Proteomes" id="UP000182142">
    <property type="component" value="Unassembled WGS sequence"/>
</dbReference>
<name>A0A1A7W763_PLAKH</name>
<gene>
    <name evidence="2" type="ORF">PKNA1_H1_0313200</name>
</gene>
<dbReference type="EMBL" id="CWHR02000037">
    <property type="protein sequence ID" value="SBO29802.1"/>
    <property type="molecule type" value="Genomic_DNA"/>
</dbReference>
<reference evidence="3" key="1">
    <citation type="submission" date="2016-05" db="EMBL/GenBank/DDBJ databases">
        <authorList>
            <person name="Sharaf H."/>
        </authorList>
    </citation>
    <scope>NUCLEOTIDE SEQUENCE [LARGE SCALE GENOMIC DNA]</scope>
    <source>
        <strain evidence="3">H</strain>
    </source>
</reference>
<sequence length="312" mass="34965">MSDRFANVLAEWYRNAGKTGDAAYEEVEKEMKDMFEELRGRIDNEIDHTGVAKACAQVKMNYGGRGPHNQEKKICKTLVKTIYWMNGLDKDGTPKVDHGKPGERELREHLRCIVGYSAMAKILSNKCEVVDIIENVQETVGDVIGIGAKGNINEKCNSVTYGDLALGSQILQKNLGEWVHKGNSAKNWLSTYLNWELCPKNGKWKHENIDEGQDKNKGVMDLFKEKKGADLYKKIDPPVGSTSQENKLQEVLHHAKSCGTESGEMENCLKKKMELIVEGKLKQVLQNAQLCKTEGGEMKDCLKKEMDTAVGK</sequence>
<feature type="domain" description="Schizont-infected cell agglutination extracellular alpha" evidence="1">
    <location>
        <begin position="8"/>
        <end position="178"/>
    </location>
</feature>
<accession>A0A1A7W763</accession>
<evidence type="ECO:0000259" key="1">
    <source>
        <dbReference type="Pfam" id="PF12887"/>
    </source>
</evidence>
<evidence type="ECO:0000313" key="3">
    <source>
        <dbReference type="Proteomes" id="UP000182142"/>
    </source>
</evidence>
<evidence type="ECO:0000313" key="2">
    <source>
        <dbReference type="EMBL" id="SBO29802.1"/>
    </source>
</evidence>
<organism evidence="2 3">
    <name type="scientific">Plasmodium knowlesi (strain H)</name>
    <dbReference type="NCBI Taxonomy" id="5851"/>
    <lineage>
        <taxon>Eukaryota</taxon>
        <taxon>Sar</taxon>
        <taxon>Alveolata</taxon>
        <taxon>Apicomplexa</taxon>
        <taxon>Aconoidasida</taxon>
        <taxon>Haemosporida</taxon>
        <taxon>Plasmodiidae</taxon>
        <taxon>Plasmodium</taxon>
        <taxon>Plasmodium (Plasmodium)</taxon>
    </lineage>
</organism>
<protein>
    <submittedName>
        <fullName evidence="2">SICAvar, type I</fullName>
    </submittedName>
</protein>
<dbReference type="AlphaFoldDB" id="A0A1A7W763"/>
<dbReference type="Pfam" id="PF12887">
    <property type="entry name" value="SICA_alpha"/>
    <property type="match status" value="1"/>
</dbReference>